<accession>A0A7S2TXZ8</accession>
<protein>
    <recommendedName>
        <fullName evidence="7">FAD-binding domain-containing protein</fullName>
    </recommendedName>
</protein>
<evidence type="ECO:0000313" key="8">
    <source>
        <dbReference type="EMBL" id="CAD9773195.1"/>
    </source>
</evidence>
<dbReference type="AlphaFoldDB" id="A0A7S2TXZ8"/>
<dbReference type="Pfam" id="PF01494">
    <property type="entry name" value="FAD_binding_3"/>
    <property type="match status" value="1"/>
</dbReference>
<reference evidence="8" key="1">
    <citation type="submission" date="2021-01" db="EMBL/GenBank/DDBJ databases">
        <authorList>
            <person name="Corre E."/>
            <person name="Pelletier E."/>
            <person name="Niang G."/>
            <person name="Scheremetjew M."/>
            <person name="Finn R."/>
            <person name="Kale V."/>
            <person name="Holt S."/>
            <person name="Cochrane G."/>
            <person name="Meng A."/>
            <person name="Brown T."/>
            <person name="Cohen L."/>
        </authorList>
    </citation>
    <scope>NUCLEOTIDE SEQUENCE</scope>
    <source>
        <strain evidence="8">CCMP622</strain>
    </source>
</reference>
<comment type="cofactor">
    <cofactor evidence="1">
        <name>FAD</name>
        <dbReference type="ChEBI" id="CHEBI:57692"/>
    </cofactor>
</comment>
<keyword evidence="5" id="KW-0560">Oxidoreductase</keyword>
<dbReference type="EMBL" id="HBHP01027772">
    <property type="protein sequence ID" value="CAD9773195.1"/>
    <property type="molecule type" value="Transcribed_RNA"/>
</dbReference>
<dbReference type="PANTHER" id="PTHR46028:SF2">
    <property type="entry name" value="KYNURENINE 3-MONOOXYGENASE"/>
    <property type="match status" value="1"/>
</dbReference>
<dbReference type="InterPro" id="IPR002938">
    <property type="entry name" value="FAD-bd"/>
</dbReference>
<dbReference type="GO" id="GO:0070189">
    <property type="term" value="P:kynurenine metabolic process"/>
    <property type="evidence" value="ECO:0007669"/>
    <property type="project" value="TreeGrafter"/>
</dbReference>
<dbReference type="Gene3D" id="3.50.50.60">
    <property type="entry name" value="FAD/NAD(P)-binding domain"/>
    <property type="match status" value="1"/>
</dbReference>
<proteinExistence type="predicted"/>
<feature type="domain" description="FAD-binding" evidence="7">
    <location>
        <begin position="25"/>
        <end position="312"/>
    </location>
</feature>
<evidence type="ECO:0000256" key="6">
    <source>
        <dbReference type="ARBA" id="ARBA00023033"/>
    </source>
</evidence>
<dbReference type="InterPro" id="IPR036188">
    <property type="entry name" value="FAD/NAD-bd_sf"/>
</dbReference>
<evidence type="ECO:0000256" key="1">
    <source>
        <dbReference type="ARBA" id="ARBA00001974"/>
    </source>
</evidence>
<sequence length="430" mass="48376">MKDDLHRSNIKRSINLALSHRGRSALKKIGLEAEVMKFAVPMRGRAIHTSKVSLEADAFQPYDENDPSNCIYSVSRERLNNLLLERLEAQANVTVLFNRSLTHIDRKGVAHFDTTGSGESVNTYNDYRKGAYQIQPRLIVGADGAYSVVRESLLRLNLTNFKRKYITHGYKELTIPPRDGKFALKNHNALHIWPRGSFMMIALPNPDKSFTATIFAPLHTEEGVPGLKDINSAEEIKNYMKTHFPDVLPVMPDYVNDFKQNPTSPLVTVEVSPWNYKDKIVLLGDSAHAMVPFYGQGMNAAFEDCLFLDEVLGSCGGNLEKAIPQFATERAPAGRGIAELSMGNYLEMRHHTGSTLFLLRKKLEGVLNYAFPTWWIPLYKMVTFTRIPYHLVIEKEKQQAAILDKTAKVMGILSAGACLFMARTLIRSSL</sequence>
<dbReference type="GO" id="GO:0004502">
    <property type="term" value="F:kynurenine 3-monooxygenase activity"/>
    <property type="evidence" value="ECO:0007669"/>
    <property type="project" value="TreeGrafter"/>
</dbReference>
<evidence type="ECO:0000256" key="5">
    <source>
        <dbReference type="ARBA" id="ARBA00023002"/>
    </source>
</evidence>
<keyword evidence="6" id="KW-0503">Monooxygenase</keyword>
<dbReference type="PANTHER" id="PTHR46028">
    <property type="entry name" value="KYNURENINE 3-MONOOXYGENASE"/>
    <property type="match status" value="1"/>
</dbReference>
<dbReference type="GO" id="GO:0071949">
    <property type="term" value="F:FAD binding"/>
    <property type="evidence" value="ECO:0007669"/>
    <property type="project" value="InterPro"/>
</dbReference>
<keyword evidence="4" id="KW-0521">NADP</keyword>
<keyword evidence="2" id="KW-0285">Flavoprotein</keyword>
<organism evidence="8">
    <name type="scientific">Lotharella oceanica</name>
    <dbReference type="NCBI Taxonomy" id="641309"/>
    <lineage>
        <taxon>Eukaryota</taxon>
        <taxon>Sar</taxon>
        <taxon>Rhizaria</taxon>
        <taxon>Cercozoa</taxon>
        <taxon>Chlorarachniophyceae</taxon>
        <taxon>Lotharella</taxon>
    </lineage>
</organism>
<evidence type="ECO:0000256" key="4">
    <source>
        <dbReference type="ARBA" id="ARBA00022857"/>
    </source>
</evidence>
<dbReference type="SUPFAM" id="SSF51905">
    <property type="entry name" value="FAD/NAD(P)-binding domain"/>
    <property type="match status" value="1"/>
</dbReference>
<gene>
    <name evidence="8" type="ORF">LSP00402_LOCUS17186</name>
</gene>
<name>A0A7S2TXZ8_9EUKA</name>
<evidence type="ECO:0000256" key="3">
    <source>
        <dbReference type="ARBA" id="ARBA00022827"/>
    </source>
</evidence>
<dbReference type="PRINTS" id="PR00420">
    <property type="entry name" value="RNGMNOXGNASE"/>
</dbReference>
<evidence type="ECO:0000259" key="7">
    <source>
        <dbReference type="Pfam" id="PF01494"/>
    </source>
</evidence>
<keyword evidence="3" id="KW-0274">FAD</keyword>
<evidence type="ECO:0000256" key="2">
    <source>
        <dbReference type="ARBA" id="ARBA00022630"/>
    </source>
</evidence>